<feature type="compositionally biased region" description="Basic and acidic residues" evidence="1">
    <location>
        <begin position="178"/>
        <end position="193"/>
    </location>
</feature>
<organism evidence="2 3">
    <name type="scientific">Mycena pura</name>
    <dbReference type="NCBI Taxonomy" id="153505"/>
    <lineage>
        <taxon>Eukaryota</taxon>
        <taxon>Fungi</taxon>
        <taxon>Dikarya</taxon>
        <taxon>Basidiomycota</taxon>
        <taxon>Agaricomycotina</taxon>
        <taxon>Agaricomycetes</taxon>
        <taxon>Agaricomycetidae</taxon>
        <taxon>Agaricales</taxon>
        <taxon>Marasmiineae</taxon>
        <taxon>Mycenaceae</taxon>
        <taxon>Mycena</taxon>
    </lineage>
</organism>
<feature type="compositionally biased region" description="Low complexity" evidence="1">
    <location>
        <begin position="199"/>
        <end position="208"/>
    </location>
</feature>
<name>A0AAD6UWP9_9AGAR</name>
<sequence>MPQHSTQKSSSEKENTRGRGRGSKQQPQPPRSPRPALQSHNDNAPAATSAPDIEALQKRIEELEAQVKQPPPAAKAPSVPDESIARPRAASKVPMKDIQRHLGYDDKQWNRFRTYCRDALTSARLNTSENWKAQRAEKLTMAYNAIEEAFPETRRFQGQWGIDRAVKQCWDNRMNYRKNVDKPDTYRGREAAARRARRNGSSPPRSSHSPPPSDRDRVPSPAPSRPLPRPKKNPARVESGSENEDNDEFVAQSQDEDDDNENEERAGVGMSAKALGKRKADAQGGREQWVRRRVE</sequence>
<feature type="compositionally biased region" description="Acidic residues" evidence="1">
    <location>
        <begin position="241"/>
        <end position="262"/>
    </location>
</feature>
<feature type="region of interest" description="Disordered" evidence="1">
    <location>
        <begin position="178"/>
        <end position="295"/>
    </location>
</feature>
<comment type="caution">
    <text evidence="2">The sequence shown here is derived from an EMBL/GenBank/DDBJ whole genome shotgun (WGS) entry which is preliminary data.</text>
</comment>
<keyword evidence="3" id="KW-1185">Reference proteome</keyword>
<feature type="region of interest" description="Disordered" evidence="1">
    <location>
        <begin position="1"/>
        <end position="96"/>
    </location>
</feature>
<gene>
    <name evidence="2" type="ORF">GGX14DRAFT_575108</name>
</gene>
<dbReference type="EMBL" id="JARJCW010000085">
    <property type="protein sequence ID" value="KAJ7196298.1"/>
    <property type="molecule type" value="Genomic_DNA"/>
</dbReference>
<dbReference type="AlphaFoldDB" id="A0AAD6UWP9"/>
<evidence type="ECO:0000313" key="2">
    <source>
        <dbReference type="EMBL" id="KAJ7196298.1"/>
    </source>
</evidence>
<evidence type="ECO:0000256" key="1">
    <source>
        <dbReference type="SAM" id="MobiDB-lite"/>
    </source>
</evidence>
<reference evidence="2" key="1">
    <citation type="submission" date="2023-03" db="EMBL/GenBank/DDBJ databases">
        <title>Massive genome expansion in bonnet fungi (Mycena s.s.) driven by repeated elements and novel gene families across ecological guilds.</title>
        <authorList>
            <consortium name="Lawrence Berkeley National Laboratory"/>
            <person name="Harder C.B."/>
            <person name="Miyauchi S."/>
            <person name="Viragh M."/>
            <person name="Kuo A."/>
            <person name="Thoen E."/>
            <person name="Andreopoulos B."/>
            <person name="Lu D."/>
            <person name="Skrede I."/>
            <person name="Drula E."/>
            <person name="Henrissat B."/>
            <person name="Morin E."/>
            <person name="Kohler A."/>
            <person name="Barry K."/>
            <person name="LaButti K."/>
            <person name="Morin E."/>
            <person name="Salamov A."/>
            <person name="Lipzen A."/>
            <person name="Mereny Z."/>
            <person name="Hegedus B."/>
            <person name="Baldrian P."/>
            <person name="Stursova M."/>
            <person name="Weitz H."/>
            <person name="Taylor A."/>
            <person name="Grigoriev I.V."/>
            <person name="Nagy L.G."/>
            <person name="Martin F."/>
            <person name="Kauserud H."/>
        </authorList>
    </citation>
    <scope>NUCLEOTIDE SEQUENCE</scope>
    <source>
        <strain evidence="2">9144</strain>
    </source>
</reference>
<dbReference type="Proteomes" id="UP001219525">
    <property type="component" value="Unassembled WGS sequence"/>
</dbReference>
<evidence type="ECO:0000313" key="3">
    <source>
        <dbReference type="Proteomes" id="UP001219525"/>
    </source>
</evidence>
<proteinExistence type="predicted"/>
<accession>A0AAD6UWP9</accession>
<protein>
    <submittedName>
        <fullName evidence="2">Uncharacterized protein</fullName>
    </submittedName>
</protein>